<reference evidence="2" key="1">
    <citation type="submission" date="2013-10" db="EMBL/GenBank/DDBJ databases">
        <title>Genomic analysis of the causative agents of coccidiosis in chickens.</title>
        <authorList>
            <person name="Reid A.J."/>
            <person name="Blake D."/>
            <person name="Billington K."/>
            <person name="Browne H."/>
            <person name="Dunn M."/>
            <person name="Hung S."/>
            <person name="Kawahara F."/>
            <person name="Miranda-Saavedra D."/>
            <person name="Mourier T."/>
            <person name="Nagra H."/>
            <person name="Otto T.D."/>
            <person name="Rawlings N."/>
            <person name="Sanchez A."/>
            <person name="Sanders M."/>
            <person name="Subramaniam C."/>
            <person name="Tay Y."/>
            <person name="Dear P."/>
            <person name="Doerig C."/>
            <person name="Gruber A."/>
            <person name="Parkinson J."/>
            <person name="Shirley M."/>
            <person name="Wan K.L."/>
            <person name="Berriman M."/>
            <person name="Tomley F."/>
            <person name="Pain A."/>
        </authorList>
    </citation>
    <scope>NUCLEOTIDE SEQUENCE [LARGE SCALE GENOMIC DNA]</scope>
    <source>
        <strain evidence="2">Houghton</strain>
    </source>
</reference>
<proteinExistence type="predicted"/>
<organism evidence="2 3">
    <name type="scientific">Eimeria brunetti</name>
    <dbReference type="NCBI Taxonomy" id="51314"/>
    <lineage>
        <taxon>Eukaryota</taxon>
        <taxon>Sar</taxon>
        <taxon>Alveolata</taxon>
        <taxon>Apicomplexa</taxon>
        <taxon>Conoidasida</taxon>
        <taxon>Coccidia</taxon>
        <taxon>Eucoccidiorida</taxon>
        <taxon>Eimeriorina</taxon>
        <taxon>Eimeriidae</taxon>
        <taxon>Eimeria</taxon>
    </lineage>
</organism>
<feature type="compositionally biased region" description="Basic and acidic residues" evidence="1">
    <location>
        <begin position="27"/>
        <end position="54"/>
    </location>
</feature>
<feature type="region of interest" description="Disordered" evidence="1">
    <location>
        <begin position="1"/>
        <end position="98"/>
    </location>
</feature>
<dbReference type="VEuPathDB" id="ToxoDB:EBH_0020240"/>
<protein>
    <submittedName>
        <fullName evidence="2">Uncharacterized protein</fullName>
    </submittedName>
</protein>
<dbReference type="Proteomes" id="UP000030750">
    <property type="component" value="Unassembled WGS sequence"/>
</dbReference>
<evidence type="ECO:0000256" key="1">
    <source>
        <dbReference type="SAM" id="MobiDB-lite"/>
    </source>
</evidence>
<feature type="compositionally biased region" description="Basic and acidic residues" evidence="1">
    <location>
        <begin position="84"/>
        <end position="98"/>
    </location>
</feature>
<evidence type="ECO:0000313" key="2">
    <source>
        <dbReference type="EMBL" id="CDJ45657.1"/>
    </source>
</evidence>
<accession>U6L5H1</accession>
<gene>
    <name evidence="2" type="ORF">EBH_0020240</name>
</gene>
<dbReference type="EMBL" id="HG710174">
    <property type="protein sequence ID" value="CDJ45657.1"/>
    <property type="molecule type" value="Genomic_DNA"/>
</dbReference>
<keyword evidence="3" id="KW-1185">Reference proteome</keyword>
<dbReference type="AlphaFoldDB" id="U6L5H1"/>
<sequence length="98" mass="10741">MQLISLGPRDAPKYASDSTALVNAAGGDRRDNREAARDRRKDGTEEKGRQKGETGRGAGGEQYKHTEARAKKRPRDGSEGMTEAGKEIEKRQTGETRP</sequence>
<reference evidence="2" key="2">
    <citation type="submission" date="2013-10" db="EMBL/GenBank/DDBJ databases">
        <authorList>
            <person name="Aslett M."/>
        </authorList>
    </citation>
    <scope>NUCLEOTIDE SEQUENCE [LARGE SCALE GENOMIC DNA]</scope>
    <source>
        <strain evidence="2">Houghton</strain>
    </source>
</reference>
<evidence type="ECO:0000313" key="3">
    <source>
        <dbReference type="Proteomes" id="UP000030750"/>
    </source>
</evidence>
<name>U6L5H1_9EIME</name>